<evidence type="ECO:0000313" key="1">
    <source>
        <dbReference type="EMBL" id="ADY57849.1"/>
    </source>
</evidence>
<dbReference type="STRING" id="756272.Plabr_0220"/>
<evidence type="ECO:0000313" key="2">
    <source>
        <dbReference type="Proteomes" id="UP000006860"/>
    </source>
</evidence>
<protein>
    <submittedName>
        <fullName evidence="1">Uncharacterized protein</fullName>
    </submittedName>
</protein>
<organism evidence="1 2">
    <name type="scientific">Rubinisphaera brasiliensis (strain ATCC 49424 / DSM 5305 / JCM 21570 / IAM 15109 / NBRC 103401 / IFAM 1448)</name>
    <name type="common">Planctomyces brasiliensis</name>
    <dbReference type="NCBI Taxonomy" id="756272"/>
    <lineage>
        <taxon>Bacteria</taxon>
        <taxon>Pseudomonadati</taxon>
        <taxon>Planctomycetota</taxon>
        <taxon>Planctomycetia</taxon>
        <taxon>Planctomycetales</taxon>
        <taxon>Planctomycetaceae</taxon>
        <taxon>Rubinisphaera</taxon>
    </lineage>
</organism>
<dbReference type="HOGENOM" id="CLU_1453405_0_0_0"/>
<reference evidence="2" key="1">
    <citation type="submission" date="2011-02" db="EMBL/GenBank/DDBJ databases">
        <title>The complete genome of Planctomyces brasiliensis DSM 5305.</title>
        <authorList>
            <person name="Lucas S."/>
            <person name="Copeland A."/>
            <person name="Lapidus A."/>
            <person name="Bruce D."/>
            <person name="Goodwin L."/>
            <person name="Pitluck S."/>
            <person name="Kyrpides N."/>
            <person name="Mavromatis K."/>
            <person name="Pagani I."/>
            <person name="Ivanova N."/>
            <person name="Ovchinnikova G."/>
            <person name="Lu M."/>
            <person name="Detter J.C."/>
            <person name="Han C."/>
            <person name="Land M."/>
            <person name="Hauser L."/>
            <person name="Markowitz V."/>
            <person name="Cheng J.-F."/>
            <person name="Hugenholtz P."/>
            <person name="Woyke T."/>
            <person name="Wu D."/>
            <person name="Tindall B."/>
            <person name="Pomrenke H.G."/>
            <person name="Brambilla E."/>
            <person name="Klenk H.-P."/>
            <person name="Eisen J.A."/>
        </authorList>
    </citation>
    <scope>NUCLEOTIDE SEQUENCE [LARGE SCALE GENOMIC DNA]</scope>
    <source>
        <strain evidence="2">ATCC 49424 / DSM 5305 / JCM 21570 / NBRC 103401 / IFAM 1448</strain>
    </source>
</reference>
<accession>F0SNL5</accession>
<sequence>MVTKEEPAKQLKRLLLDLCDTCETYAPIVGKAAQKVSRVAATSEWEHIKGFIAANEVAYPCVTKGQHIARELRVPFMKELMSEARESPLFPDPLSEYILAGTNNCWGIVLIAVSVASTPDEIIDFCEHIDTLHSEGDVASAKNLLRLYLWHREDFLRINWGELRLRVEQECDLLTSACGRSESLPE</sequence>
<dbReference type="RefSeq" id="WP_013626593.1">
    <property type="nucleotide sequence ID" value="NC_015174.1"/>
</dbReference>
<proteinExistence type="predicted"/>
<gene>
    <name evidence="1" type="ordered locus">Plabr_0220</name>
</gene>
<dbReference type="Proteomes" id="UP000006860">
    <property type="component" value="Chromosome"/>
</dbReference>
<dbReference type="EMBL" id="CP002546">
    <property type="protein sequence ID" value="ADY57849.1"/>
    <property type="molecule type" value="Genomic_DNA"/>
</dbReference>
<name>F0SNL5_RUBBR</name>
<dbReference type="KEGG" id="pbs:Plabr_0220"/>
<keyword evidence="2" id="KW-1185">Reference proteome</keyword>
<dbReference type="AlphaFoldDB" id="F0SNL5"/>